<dbReference type="EMBL" id="VNHW01000003">
    <property type="protein sequence ID" value="TYP89001.1"/>
    <property type="molecule type" value="Genomic_DNA"/>
</dbReference>
<evidence type="ECO:0000313" key="10">
    <source>
        <dbReference type="Proteomes" id="UP000322499"/>
    </source>
</evidence>
<comment type="caution">
    <text evidence="9">The sequence shown here is derived from an EMBL/GenBank/DDBJ whole genome shotgun (WGS) entry which is preliminary data.</text>
</comment>
<evidence type="ECO:0000256" key="5">
    <source>
        <dbReference type="ARBA" id="ARBA00022833"/>
    </source>
</evidence>
<comment type="cofactor">
    <cofactor evidence="1">
        <name>Zn(2+)</name>
        <dbReference type="ChEBI" id="CHEBI:29105"/>
    </cofactor>
</comment>
<feature type="transmembrane region" description="Helical" evidence="7">
    <location>
        <begin position="654"/>
        <end position="677"/>
    </location>
</feature>
<feature type="transmembrane region" description="Helical" evidence="7">
    <location>
        <begin position="512"/>
        <end position="531"/>
    </location>
</feature>
<keyword evidence="3" id="KW-0479">Metal-binding</keyword>
<feature type="transmembrane region" description="Helical" evidence="7">
    <location>
        <begin position="431"/>
        <end position="454"/>
    </location>
</feature>
<proteinExistence type="predicted"/>
<feature type="transmembrane region" description="Helical" evidence="7">
    <location>
        <begin position="593"/>
        <end position="613"/>
    </location>
</feature>
<dbReference type="GO" id="GO:0046872">
    <property type="term" value="F:metal ion binding"/>
    <property type="evidence" value="ECO:0007669"/>
    <property type="project" value="UniProtKB-KW"/>
</dbReference>
<evidence type="ECO:0000259" key="8">
    <source>
        <dbReference type="Pfam" id="PF01435"/>
    </source>
</evidence>
<feature type="transmembrane region" description="Helical" evidence="7">
    <location>
        <begin position="24"/>
        <end position="42"/>
    </location>
</feature>
<evidence type="ECO:0000313" key="9">
    <source>
        <dbReference type="EMBL" id="TYP89001.1"/>
    </source>
</evidence>
<feature type="transmembrane region" description="Helical" evidence="7">
    <location>
        <begin position="97"/>
        <end position="120"/>
    </location>
</feature>
<protein>
    <submittedName>
        <fullName evidence="9">Peptidase M48-like protein</fullName>
    </submittedName>
</protein>
<evidence type="ECO:0000256" key="1">
    <source>
        <dbReference type="ARBA" id="ARBA00001947"/>
    </source>
</evidence>
<dbReference type="AlphaFoldDB" id="A0A5S5CZ17"/>
<feature type="transmembrane region" description="Helical" evidence="7">
    <location>
        <begin position="362"/>
        <end position="387"/>
    </location>
</feature>
<dbReference type="GO" id="GO:0004222">
    <property type="term" value="F:metalloendopeptidase activity"/>
    <property type="evidence" value="ECO:0007669"/>
    <property type="project" value="InterPro"/>
</dbReference>
<dbReference type="InterPro" id="IPR001915">
    <property type="entry name" value="Peptidase_M48"/>
</dbReference>
<accession>A0A5S5CZ17</accession>
<dbReference type="Pfam" id="PF01435">
    <property type="entry name" value="Peptidase_M48"/>
    <property type="match status" value="1"/>
</dbReference>
<keyword evidence="7" id="KW-1133">Transmembrane helix</keyword>
<feature type="transmembrane region" description="Helical" evidence="7">
    <location>
        <begin position="620"/>
        <end position="642"/>
    </location>
</feature>
<keyword evidence="5" id="KW-0862">Zinc</keyword>
<gene>
    <name evidence="9" type="ORF">BD833_103157</name>
</gene>
<feature type="transmembrane region" description="Helical" evidence="7">
    <location>
        <begin position="219"/>
        <end position="238"/>
    </location>
</feature>
<dbReference type="GO" id="GO:0006508">
    <property type="term" value="P:proteolysis"/>
    <property type="evidence" value="ECO:0007669"/>
    <property type="project" value="UniProtKB-KW"/>
</dbReference>
<evidence type="ECO:0000256" key="6">
    <source>
        <dbReference type="ARBA" id="ARBA00023049"/>
    </source>
</evidence>
<feature type="transmembrane region" description="Helical" evidence="7">
    <location>
        <begin position="399"/>
        <end position="419"/>
    </location>
</feature>
<dbReference type="RefSeq" id="WP_166532219.1">
    <property type="nucleotide sequence ID" value="NZ_VNHW01000003.1"/>
</dbReference>
<name>A0A5S5CZ17_9ACTN</name>
<feature type="domain" description="Peptidase M48" evidence="8">
    <location>
        <begin position="138"/>
        <end position="319"/>
    </location>
</feature>
<keyword evidence="4" id="KW-0378">Hydrolase</keyword>
<keyword evidence="7" id="KW-0472">Membrane</keyword>
<feature type="transmembrane region" description="Helical" evidence="7">
    <location>
        <begin position="324"/>
        <end position="350"/>
    </location>
</feature>
<keyword evidence="2" id="KW-0645">Protease</keyword>
<feature type="transmembrane region" description="Helical" evidence="7">
    <location>
        <begin position="559"/>
        <end position="581"/>
    </location>
</feature>
<feature type="transmembrane region" description="Helical" evidence="7">
    <location>
        <begin position="244"/>
        <end position="263"/>
    </location>
</feature>
<dbReference type="Proteomes" id="UP000322499">
    <property type="component" value="Unassembled WGS sequence"/>
</dbReference>
<keyword evidence="10" id="KW-1185">Reference proteome</keyword>
<feature type="transmembrane region" description="Helical" evidence="7">
    <location>
        <begin position="466"/>
        <end position="486"/>
    </location>
</feature>
<keyword evidence="7" id="KW-0812">Transmembrane</keyword>
<organism evidence="9 10">
    <name type="scientific">Blastococcus xanthinilyticus</name>
    <dbReference type="NCBI Taxonomy" id="1564164"/>
    <lineage>
        <taxon>Bacteria</taxon>
        <taxon>Bacillati</taxon>
        <taxon>Actinomycetota</taxon>
        <taxon>Actinomycetes</taxon>
        <taxon>Geodermatophilales</taxon>
        <taxon>Geodermatophilaceae</taxon>
        <taxon>Blastococcus</taxon>
    </lineage>
</organism>
<keyword evidence="6" id="KW-0482">Metalloprotease</keyword>
<evidence type="ECO:0000256" key="4">
    <source>
        <dbReference type="ARBA" id="ARBA00022801"/>
    </source>
</evidence>
<feature type="transmembrane region" description="Helical" evidence="7">
    <location>
        <begin position="689"/>
        <end position="713"/>
    </location>
</feature>
<evidence type="ECO:0000256" key="7">
    <source>
        <dbReference type="SAM" id="Phobius"/>
    </source>
</evidence>
<reference evidence="9 10" key="1">
    <citation type="submission" date="2019-07" db="EMBL/GenBank/DDBJ databases">
        <title>Genomic Encyclopedia of Archaeal and Bacterial Type Strains, Phase II (KMG-II): from individual species to whole genera.</title>
        <authorList>
            <person name="Goeker M."/>
        </authorList>
    </citation>
    <scope>NUCLEOTIDE SEQUENCE [LARGE SCALE GENOMIC DNA]</scope>
    <source>
        <strain evidence="9 10">DSM 46842</strain>
    </source>
</reference>
<sequence length="864" mass="89750">METLDRTSPRVDVLAYPAPTTTRFVLVMTSLLTAGLFVGTWLHNTTSAGDRWVATVAECSDAAYGAPLDPADLMAPFDRQEVFVECTAAVERTRAAWSLAGLLAAAVTAAAILYLTPAYLRWSRGLRRPNPRLAAAEHRFAELAAEAGARPAPRLLIGHSSSSEAFAFGVPGRYTVVLPPGVAARWRRPEVFDPHVRHELAHLTASDVPLTWITRSLRYAVVGLLLLPVVTEVAAWELSSLPDYLWRAVLVAGLALLTAAAALRSREFDADVRSIARHPERRQAWVAQLGAQTRERPDPWWRRPLRNHPTRAARTAVLDRPERIAAVTALDGAVAGFLVGLSSPLLTAVLTAVLAPSGRTDLVVVLVCLLLGPLLGLTVGLALWRQALVSRVAGTRPRVFVVAAGLAVGLLLGHVTSLGNTGLGLPMQHPGWVLLTSALAVGATYAVAGLGELWSDVAPRMSRPSSSWGVAVLVSSVAFGAALWLWEILRQAFEEGWLLASGALVSEVGTPVPAAVAGLLAAAALTALVLAPPEADAPRWLVENATTVPWPAPPRVGSVAVRTGLLSGAVAAVVLIADRFIGGAPASADEAVAQFWVVAGGAGAAALALALLVPRRGPGAGALAAVVAGLTGVLGLLVVALPDFGGSLVDLLESLAIPLGLGLAALLVASAAGGLAVRSTAGSRPAPVLGALLTLLAGIGVLSAPSVIAPWAVPASAQPGAALGAAEAGIEIATWLSSTEPDARARMRASAIEAEQLATDPAIDPQTGASLLLEGPVAGLAALRDDLTGVRVQDAQLRAVHQQLIDLVETKRLQVLAIASFLSSEDMQHVDRLRALRAQEAQQTSDVEAGIAALLDRVEDSLDD</sequence>
<evidence type="ECO:0000256" key="2">
    <source>
        <dbReference type="ARBA" id="ARBA00022670"/>
    </source>
</evidence>
<evidence type="ECO:0000256" key="3">
    <source>
        <dbReference type="ARBA" id="ARBA00022723"/>
    </source>
</evidence>